<dbReference type="GO" id="GO:0005544">
    <property type="term" value="F:calcium-dependent phospholipid binding"/>
    <property type="evidence" value="ECO:0007669"/>
    <property type="project" value="UniProtKB-KW"/>
</dbReference>
<dbReference type="SMART" id="SM00335">
    <property type="entry name" value="ANX"/>
    <property type="match status" value="3"/>
</dbReference>
<feature type="compositionally biased region" description="Pro residues" evidence="5">
    <location>
        <begin position="26"/>
        <end position="47"/>
    </location>
</feature>
<dbReference type="GO" id="GO:0012506">
    <property type="term" value="C:vesicle membrane"/>
    <property type="evidence" value="ECO:0007669"/>
    <property type="project" value="TreeGrafter"/>
</dbReference>
<dbReference type="InterPro" id="IPR018252">
    <property type="entry name" value="Annexin_repeat_CS"/>
</dbReference>
<comment type="similarity">
    <text evidence="1 4">Belongs to the annexin family.</text>
</comment>
<dbReference type="InterPro" id="IPR037104">
    <property type="entry name" value="Annexin_sf"/>
</dbReference>
<proteinExistence type="inferred from homology"/>
<evidence type="ECO:0000313" key="6">
    <source>
        <dbReference type="EMBL" id="KAK0520901.1"/>
    </source>
</evidence>
<reference evidence="6" key="1">
    <citation type="journal article" date="2023" name="PhytoFront">
        <title>Draft Genome Resources of Seven Strains of Tilletia horrida, Causal Agent of Kernel Smut of Rice.</title>
        <authorList>
            <person name="Khanal S."/>
            <person name="Antony Babu S."/>
            <person name="Zhou X.G."/>
        </authorList>
    </citation>
    <scope>NUCLEOTIDE SEQUENCE</scope>
    <source>
        <strain evidence="6">TX3</strain>
    </source>
</reference>
<feature type="compositionally biased region" description="Pro residues" evidence="5">
    <location>
        <begin position="7"/>
        <end position="19"/>
    </location>
</feature>
<dbReference type="PANTHER" id="PTHR10502">
    <property type="entry name" value="ANNEXIN"/>
    <property type="match status" value="1"/>
</dbReference>
<keyword evidence="4" id="KW-0111">Calcium/phospholipid-binding</keyword>
<sequence length="378" mass="39989">MSYNPYGAPPPGAYPPPGGNPYGAPAYPPPQGPPGAYPPPPGQPPYPQHGGGYQAPPPPPHGHHHHHQQPPYGAYPGGGYAAPPPPPPQAPGGYYGGPPAPAPGPAYYMGVPTPLPGAPPAPAPGFDAHSAVERVRKATKGFGTDESALIGVLAPLDAWQAVTLRQAFQAATGKDLVNVIEKETSGWFENVLRAKALGAVEYDAWLVHRATAGAGTHEQILNEVLLGRNAQDMWTLKQAYRQIYGKPLERVVEDDLSFKTKRLFVMAMTGNRPDDSVPVDGRLVEADVQTLYKAAKGMGTDEIAICGVLVSRNAPHLAAVARAYEHAHRTKLSKMILKEFSGHMEDALLHIVLAAEGDGNGIERDAKLLEDAMAGMGT</sequence>
<dbReference type="GO" id="GO:0001786">
    <property type="term" value="F:phosphatidylserine binding"/>
    <property type="evidence" value="ECO:0007669"/>
    <property type="project" value="TreeGrafter"/>
</dbReference>
<keyword evidence="3 4" id="KW-0041">Annexin</keyword>
<dbReference type="PRINTS" id="PR00196">
    <property type="entry name" value="ANNEXIN"/>
</dbReference>
<dbReference type="GO" id="GO:0005509">
    <property type="term" value="F:calcium ion binding"/>
    <property type="evidence" value="ECO:0007669"/>
    <property type="project" value="InterPro"/>
</dbReference>
<dbReference type="GO" id="GO:0005737">
    <property type="term" value="C:cytoplasm"/>
    <property type="evidence" value="ECO:0007669"/>
    <property type="project" value="TreeGrafter"/>
</dbReference>
<name>A0AAN6G6Y0_9BASI</name>
<evidence type="ECO:0000256" key="4">
    <source>
        <dbReference type="RuleBase" id="RU003540"/>
    </source>
</evidence>
<dbReference type="AlphaFoldDB" id="A0AAN6G6Y0"/>
<dbReference type="PANTHER" id="PTHR10502:SF102">
    <property type="entry name" value="ANNEXIN B11"/>
    <property type="match status" value="1"/>
</dbReference>
<dbReference type="InterPro" id="IPR018502">
    <property type="entry name" value="Annexin_repeat"/>
</dbReference>
<comment type="domain">
    <text evidence="4">A pair of annexin repeats may form one binding site for calcium and phospholipid.</text>
</comment>
<feature type="region of interest" description="Disordered" evidence="5">
    <location>
        <begin position="1"/>
        <end position="97"/>
    </location>
</feature>
<keyword evidence="4" id="KW-0106">Calcium</keyword>
<dbReference type="Proteomes" id="UP001176521">
    <property type="component" value="Unassembled WGS sequence"/>
</dbReference>
<dbReference type="GO" id="GO:0005634">
    <property type="term" value="C:nucleus"/>
    <property type="evidence" value="ECO:0007669"/>
    <property type="project" value="TreeGrafter"/>
</dbReference>
<evidence type="ECO:0000256" key="1">
    <source>
        <dbReference type="ARBA" id="ARBA00007831"/>
    </source>
</evidence>
<dbReference type="PROSITE" id="PS51897">
    <property type="entry name" value="ANNEXIN_2"/>
    <property type="match status" value="3"/>
</dbReference>
<evidence type="ECO:0000313" key="7">
    <source>
        <dbReference type="Proteomes" id="UP001176521"/>
    </source>
</evidence>
<dbReference type="SUPFAM" id="SSF47874">
    <property type="entry name" value="Annexin"/>
    <property type="match status" value="1"/>
</dbReference>
<comment type="caution">
    <text evidence="6">The sequence shown here is derived from an EMBL/GenBank/DDBJ whole genome shotgun (WGS) entry which is preliminary data.</text>
</comment>
<dbReference type="GO" id="GO:0005886">
    <property type="term" value="C:plasma membrane"/>
    <property type="evidence" value="ECO:0007669"/>
    <property type="project" value="TreeGrafter"/>
</dbReference>
<evidence type="ECO:0000256" key="2">
    <source>
        <dbReference type="ARBA" id="ARBA00022737"/>
    </source>
</evidence>
<dbReference type="PROSITE" id="PS00223">
    <property type="entry name" value="ANNEXIN_1"/>
    <property type="match status" value="1"/>
</dbReference>
<organism evidence="6 7">
    <name type="scientific">Tilletia horrida</name>
    <dbReference type="NCBI Taxonomy" id="155126"/>
    <lineage>
        <taxon>Eukaryota</taxon>
        <taxon>Fungi</taxon>
        <taxon>Dikarya</taxon>
        <taxon>Basidiomycota</taxon>
        <taxon>Ustilaginomycotina</taxon>
        <taxon>Exobasidiomycetes</taxon>
        <taxon>Tilletiales</taxon>
        <taxon>Tilletiaceae</taxon>
        <taxon>Tilletia</taxon>
    </lineage>
</organism>
<keyword evidence="7" id="KW-1185">Reference proteome</keyword>
<dbReference type="EMBL" id="JAPDMQ010000732">
    <property type="protein sequence ID" value="KAK0520901.1"/>
    <property type="molecule type" value="Genomic_DNA"/>
</dbReference>
<evidence type="ECO:0000256" key="5">
    <source>
        <dbReference type="SAM" id="MobiDB-lite"/>
    </source>
</evidence>
<protein>
    <recommendedName>
        <fullName evidence="4">Annexin</fullName>
    </recommendedName>
</protein>
<dbReference type="InterPro" id="IPR001464">
    <property type="entry name" value="Annexin"/>
</dbReference>
<accession>A0AAN6G6Y0</accession>
<dbReference type="Gene3D" id="1.10.220.10">
    <property type="entry name" value="Annexin"/>
    <property type="match status" value="3"/>
</dbReference>
<evidence type="ECO:0000256" key="3">
    <source>
        <dbReference type="ARBA" id="ARBA00023216"/>
    </source>
</evidence>
<feature type="non-terminal residue" evidence="6">
    <location>
        <position position="378"/>
    </location>
</feature>
<gene>
    <name evidence="6" type="ORF">OC842_006956</name>
</gene>
<dbReference type="Pfam" id="PF00191">
    <property type="entry name" value="Annexin"/>
    <property type="match status" value="3"/>
</dbReference>
<keyword evidence="2 4" id="KW-0677">Repeat</keyword>